<dbReference type="InterPro" id="IPR046341">
    <property type="entry name" value="SET_dom_sf"/>
</dbReference>
<dbReference type="EMBL" id="JAEHOE010000068">
    <property type="protein sequence ID" value="KAG2489899.1"/>
    <property type="molecule type" value="Genomic_DNA"/>
</dbReference>
<accession>A0A835XUB6</accession>
<feature type="region of interest" description="Disordered" evidence="1">
    <location>
        <begin position="115"/>
        <end position="149"/>
    </location>
</feature>
<evidence type="ECO:0000313" key="2">
    <source>
        <dbReference type="EMBL" id="KAG2489899.1"/>
    </source>
</evidence>
<evidence type="ECO:0000313" key="3">
    <source>
        <dbReference type="Proteomes" id="UP000612055"/>
    </source>
</evidence>
<dbReference type="Gene3D" id="3.90.1410.10">
    <property type="entry name" value="set domain protein methyltransferase, domain 1"/>
    <property type="match status" value="2"/>
</dbReference>
<feature type="compositionally biased region" description="Low complexity" evidence="1">
    <location>
        <begin position="777"/>
        <end position="788"/>
    </location>
</feature>
<name>A0A835XUB6_9CHLO</name>
<dbReference type="PANTHER" id="PTHR13271">
    <property type="entry name" value="UNCHARACTERIZED PUTATIVE METHYLTRANSFERASE"/>
    <property type="match status" value="1"/>
</dbReference>
<feature type="region of interest" description="Disordered" evidence="1">
    <location>
        <begin position="768"/>
        <end position="817"/>
    </location>
</feature>
<keyword evidence="3" id="KW-1185">Reference proteome</keyword>
<gene>
    <name evidence="2" type="ORF">HYH03_011701</name>
</gene>
<feature type="compositionally biased region" description="Low complexity" evidence="1">
    <location>
        <begin position="275"/>
        <end position="290"/>
    </location>
</feature>
<dbReference type="OrthoDB" id="341421at2759"/>
<sequence>MPRAQSAHVEAASAPEAKGEEEDPCGRALRLWLGARGVEGTHRVRVARVPGTTERRLEAAQALPRGSDVLVVPLDLCVCDWPDDPSVPPELQGAPGSVRLAVKLLKLLEQSEGAGQAGGQASGQGAGEGGGLVAAEAAPRGDGGSGCEPFLRSLPASPPALLLADPDLYDSLQYTPLQRALVSYRALAREHYARLHGAGLLGGAPLERFLWALAVVGSRCLGSNMLLLALLQGGEGDAGGAGGAGYGAGTEDTGTGAGPPAAVVAAAASGRSQAPPAAAGAASASAAGRGPDLDPDPDALATAKATAEGDDDDGFGDAASATLLLTLMQLAAAPAGASAASAASVSGPAAAAGTPSPAPSSTGAGTPASTSAAASAAAPRLAAAAAAGVPPAASPGGDLRMLVPLVDMMNHAGPSRSCAFHRGDRNGSGGGAPAAANARWELRPPAAHGGGDGWRLAVVTVTDVAAGDELFLCYDERGSNDAFALHYGFVPDLNPNDDVILYDSMYDMLAWHREEYGSVYGEAGYDSAAVDKLYREAAEATKTAAEAAGAAMEDPVRLRTGGSLCPRLAAALARLPPITLEPSAAATSACAAATAAPVARRCKQLLRGWTPLLPDLQALAGEDVEALAAAEADPAAGAPSPAARSSGLLTRSAPGRGGGQEEEEELPGPAGPTPSTARKQQAAETEVAPGAGRSGRELLGGGGVWLALVGGFRAAVAGAADPELEALAGLQGAGGAVGARGGGGGGGGGCGGVAWGARAAAGAGLPGEGGGAGDGAGEASDGSGAQQAEGQGRRVGSCAVDSGKGERRGDGGSGSGRGLEGFQQLALSYRAWKKVIVWEYLLGELESELRTIS</sequence>
<evidence type="ECO:0008006" key="4">
    <source>
        <dbReference type="Google" id="ProtNLM"/>
    </source>
</evidence>
<proteinExistence type="predicted"/>
<dbReference type="AlphaFoldDB" id="A0A835XUB6"/>
<feature type="compositionally biased region" description="Gly residues" evidence="1">
    <location>
        <begin position="115"/>
        <end position="132"/>
    </location>
</feature>
<dbReference type="GO" id="GO:0016279">
    <property type="term" value="F:protein-lysine N-methyltransferase activity"/>
    <property type="evidence" value="ECO:0007669"/>
    <property type="project" value="TreeGrafter"/>
</dbReference>
<feature type="region of interest" description="Disordered" evidence="1">
    <location>
        <begin position="1"/>
        <end position="24"/>
    </location>
</feature>
<protein>
    <recommendedName>
        <fullName evidence="4">SET domain-containing protein</fullName>
    </recommendedName>
</protein>
<feature type="compositionally biased region" description="Low complexity" evidence="1">
    <location>
        <begin position="631"/>
        <end position="648"/>
    </location>
</feature>
<feature type="region of interest" description="Disordered" evidence="1">
    <location>
        <begin position="631"/>
        <end position="695"/>
    </location>
</feature>
<dbReference type="PANTHER" id="PTHR13271:SF140">
    <property type="entry name" value="SET DOMAIN-CONTAINING PROTEIN"/>
    <property type="match status" value="1"/>
</dbReference>
<evidence type="ECO:0000256" key="1">
    <source>
        <dbReference type="SAM" id="MobiDB-lite"/>
    </source>
</evidence>
<dbReference type="Proteomes" id="UP000612055">
    <property type="component" value="Unassembled WGS sequence"/>
</dbReference>
<dbReference type="InterPro" id="IPR050600">
    <property type="entry name" value="SETD3_SETD6_MTase"/>
</dbReference>
<feature type="region of interest" description="Disordered" evidence="1">
    <location>
        <begin position="275"/>
        <end position="299"/>
    </location>
</feature>
<dbReference type="SUPFAM" id="SSF82199">
    <property type="entry name" value="SET domain"/>
    <property type="match status" value="2"/>
</dbReference>
<comment type="caution">
    <text evidence="2">The sequence shown here is derived from an EMBL/GenBank/DDBJ whole genome shotgun (WGS) entry which is preliminary data.</text>
</comment>
<feature type="region of interest" description="Disordered" evidence="1">
    <location>
        <begin position="347"/>
        <end position="371"/>
    </location>
</feature>
<reference evidence="2" key="1">
    <citation type="journal article" date="2020" name="bioRxiv">
        <title>Comparative genomics of Chlamydomonas.</title>
        <authorList>
            <person name="Craig R.J."/>
            <person name="Hasan A.R."/>
            <person name="Ness R.W."/>
            <person name="Keightley P.D."/>
        </authorList>
    </citation>
    <scope>NUCLEOTIDE SEQUENCE</scope>
    <source>
        <strain evidence="2">CCAP 11/70</strain>
    </source>
</reference>
<organism evidence="2 3">
    <name type="scientific">Edaphochlamys debaryana</name>
    <dbReference type="NCBI Taxonomy" id="47281"/>
    <lineage>
        <taxon>Eukaryota</taxon>
        <taxon>Viridiplantae</taxon>
        <taxon>Chlorophyta</taxon>
        <taxon>core chlorophytes</taxon>
        <taxon>Chlorophyceae</taxon>
        <taxon>CS clade</taxon>
        <taxon>Chlamydomonadales</taxon>
        <taxon>Chlamydomonadales incertae sedis</taxon>
        <taxon>Edaphochlamys</taxon>
    </lineage>
</organism>